<feature type="signal peptide" evidence="1">
    <location>
        <begin position="1"/>
        <end position="21"/>
    </location>
</feature>
<dbReference type="RefSeq" id="WP_166094608.1">
    <property type="nucleotide sequence ID" value="NZ_CP049871.1"/>
</dbReference>
<evidence type="ECO:0000313" key="3">
    <source>
        <dbReference type="Proteomes" id="UP000502502"/>
    </source>
</evidence>
<evidence type="ECO:0000256" key="1">
    <source>
        <dbReference type="SAM" id="SignalP"/>
    </source>
</evidence>
<proteinExistence type="predicted"/>
<sequence length="406" mass="43593">MTRTMKLAALLACATALSGQKAPPPDPMTIIKAQIQPITTDGQGHFSGHAWNALVADGAAAQFTMIGEQHGSGSIALLEAALQRDLARRGYTHSALEVGPDSTAFVERLIRRGPGQIQRFIGAPGHGFTIPFLFFGEEADMAEAMVRSSPDRRQALFGLDQEFVGGGPILVENLHRLARTAAERKAVATLRAASAKDPMMLGSMSEQQLAALEKGFSGNAPALKVIDAVRTSVAIYRPYMGGSGSFYDSNLARENYMKTNFVRQFTEAKRRNGKAPKVFFKFGGYHAMRGLGGTNVPALGNFLGEWGLPQGYRLVNVMIDCDGGEAMNPQTNKAGPCESYFSKDALLSRAMAGGPAVQIVNLRELRPQLDALKSADAETRKLILAFDYYIAVKGGRAARPLGTLPS</sequence>
<dbReference type="EMBL" id="CP049871">
    <property type="protein sequence ID" value="QIL02646.1"/>
    <property type="molecule type" value="Genomic_DNA"/>
</dbReference>
<evidence type="ECO:0000313" key="2">
    <source>
        <dbReference type="EMBL" id="QIL02646.1"/>
    </source>
</evidence>
<keyword evidence="1" id="KW-0732">Signal</keyword>
<dbReference type="AlphaFoldDB" id="A0A6G7ZP16"/>
<name>A0A6G7ZP16_9SPHN</name>
<keyword evidence="3" id="KW-1185">Reference proteome</keyword>
<gene>
    <name evidence="2" type="ORF">G7078_07510</name>
</gene>
<dbReference type="SUPFAM" id="SSF159501">
    <property type="entry name" value="EreA/ChaN-like"/>
    <property type="match status" value="1"/>
</dbReference>
<dbReference type="Proteomes" id="UP000502502">
    <property type="component" value="Chromosome"/>
</dbReference>
<protein>
    <recommendedName>
        <fullName evidence="4">Erythromycin esterase family protein</fullName>
    </recommendedName>
</protein>
<feature type="chain" id="PRO_5026097456" description="Erythromycin esterase family protein" evidence="1">
    <location>
        <begin position="22"/>
        <end position="406"/>
    </location>
</feature>
<reference evidence="2 3" key="1">
    <citation type="submission" date="2020-03" db="EMBL/GenBank/DDBJ databases">
        <title>Sphingomonas sp. nov., isolated from fish.</title>
        <authorList>
            <person name="Hyun D.-W."/>
            <person name="Bae J.-W."/>
        </authorList>
    </citation>
    <scope>NUCLEOTIDE SEQUENCE [LARGE SCALE GENOMIC DNA]</scope>
    <source>
        <strain evidence="2 3">HDW15C</strain>
    </source>
</reference>
<evidence type="ECO:0008006" key="4">
    <source>
        <dbReference type="Google" id="ProtNLM"/>
    </source>
</evidence>
<dbReference type="KEGG" id="ssin:G7078_07510"/>
<accession>A0A6G7ZP16</accession>
<organism evidence="2 3">
    <name type="scientific">Sphingomonas sinipercae</name>
    <dbReference type="NCBI Taxonomy" id="2714944"/>
    <lineage>
        <taxon>Bacteria</taxon>
        <taxon>Pseudomonadati</taxon>
        <taxon>Pseudomonadota</taxon>
        <taxon>Alphaproteobacteria</taxon>
        <taxon>Sphingomonadales</taxon>
        <taxon>Sphingomonadaceae</taxon>
        <taxon>Sphingomonas</taxon>
    </lineage>
</organism>